<evidence type="ECO:0008006" key="4">
    <source>
        <dbReference type="Google" id="ProtNLM"/>
    </source>
</evidence>
<keyword evidence="3" id="KW-1185">Reference proteome</keyword>
<evidence type="ECO:0000313" key="3">
    <source>
        <dbReference type="Proteomes" id="UP000448575"/>
    </source>
</evidence>
<dbReference type="Proteomes" id="UP000448575">
    <property type="component" value="Unassembled WGS sequence"/>
</dbReference>
<evidence type="ECO:0000313" key="2">
    <source>
        <dbReference type="EMBL" id="MYN03196.1"/>
    </source>
</evidence>
<feature type="chain" id="PRO_5026930681" description="Transporter substrate-binding domain-containing protein" evidence="1">
    <location>
        <begin position="19"/>
        <end position="261"/>
    </location>
</feature>
<gene>
    <name evidence="2" type="ORF">GTP41_13955</name>
</gene>
<dbReference type="EMBL" id="WWCJ01000009">
    <property type="protein sequence ID" value="MYN03196.1"/>
    <property type="molecule type" value="Genomic_DNA"/>
</dbReference>
<dbReference type="SUPFAM" id="SSF53850">
    <property type="entry name" value="Periplasmic binding protein-like II"/>
    <property type="match status" value="1"/>
</dbReference>
<feature type="signal peptide" evidence="1">
    <location>
        <begin position="1"/>
        <end position="18"/>
    </location>
</feature>
<dbReference type="RefSeq" id="WP_161026174.1">
    <property type="nucleotide sequence ID" value="NZ_WWCJ01000009.1"/>
</dbReference>
<comment type="caution">
    <text evidence="2">The sequence shown here is derived from an EMBL/GenBank/DDBJ whole genome shotgun (WGS) entry which is preliminary data.</text>
</comment>
<protein>
    <recommendedName>
        <fullName evidence="4">Transporter substrate-binding domain-containing protein</fullName>
    </recommendedName>
</protein>
<keyword evidence="1" id="KW-0732">Signal</keyword>
<sequence length="261" mass="28624">MRCLSLILSLLLAGHAAASCPPLRYGYTDKAVPPYYVGAGPKAPEPPGALAELAREATASARCPTEFVRMPPARLQKSLDEGVIDAMSLFAPEVVGEMPNVVYPRDKQGNLDMARTLPLYAVVFVRARDGISLDAEPGQVLRGKVIGVSQGAPHIKYLRKTGVEVDAGAANPDRNFEKLKLGRIDGFAISLSTPEDMDASVAKRYGKQFVRLRKPILVINSWLALNRSYYENNRAASEAIWDWYGAHSRTRLIALLKKYGR</sequence>
<organism evidence="2 3">
    <name type="scientific">Pseudoduganella guangdongensis</name>
    <dbReference type="NCBI Taxonomy" id="2692179"/>
    <lineage>
        <taxon>Bacteria</taxon>
        <taxon>Pseudomonadati</taxon>
        <taxon>Pseudomonadota</taxon>
        <taxon>Betaproteobacteria</taxon>
        <taxon>Burkholderiales</taxon>
        <taxon>Oxalobacteraceae</taxon>
        <taxon>Telluria group</taxon>
        <taxon>Pseudoduganella</taxon>
    </lineage>
</organism>
<dbReference type="PROSITE" id="PS51257">
    <property type="entry name" value="PROKAR_LIPOPROTEIN"/>
    <property type="match status" value="1"/>
</dbReference>
<reference evidence="2 3" key="1">
    <citation type="submission" date="2019-12" db="EMBL/GenBank/DDBJ databases">
        <title>Novel species isolated from a subtropical stream in China.</title>
        <authorList>
            <person name="Lu H."/>
        </authorList>
    </citation>
    <scope>NUCLEOTIDE SEQUENCE [LARGE SCALE GENOMIC DNA]</scope>
    <source>
        <strain evidence="2 3">DS3</strain>
    </source>
</reference>
<evidence type="ECO:0000256" key="1">
    <source>
        <dbReference type="SAM" id="SignalP"/>
    </source>
</evidence>
<accession>A0A6N9HII7</accession>
<dbReference type="Gene3D" id="3.40.190.10">
    <property type="entry name" value="Periplasmic binding protein-like II"/>
    <property type="match status" value="2"/>
</dbReference>
<proteinExistence type="predicted"/>
<dbReference type="AlphaFoldDB" id="A0A6N9HII7"/>
<name>A0A6N9HII7_9BURK</name>